<keyword evidence="2" id="KW-1185">Reference proteome</keyword>
<accession>A0A8X6PQ45</accession>
<proteinExistence type="predicted"/>
<dbReference type="AlphaFoldDB" id="A0A8X6PQ45"/>
<reference evidence="1" key="1">
    <citation type="submission" date="2020-08" db="EMBL/GenBank/DDBJ databases">
        <title>Multicomponent nature underlies the extraordinary mechanical properties of spider dragline silk.</title>
        <authorList>
            <person name="Kono N."/>
            <person name="Nakamura H."/>
            <person name="Mori M."/>
            <person name="Yoshida Y."/>
            <person name="Ohtoshi R."/>
            <person name="Malay A.D."/>
            <person name="Moran D.A.P."/>
            <person name="Tomita M."/>
            <person name="Numata K."/>
            <person name="Arakawa K."/>
        </authorList>
    </citation>
    <scope>NUCLEOTIDE SEQUENCE</scope>
</reference>
<name>A0A8X6PQ45_NEPPI</name>
<evidence type="ECO:0000313" key="1">
    <source>
        <dbReference type="EMBL" id="GFT79849.1"/>
    </source>
</evidence>
<dbReference type="EMBL" id="BMAW01022852">
    <property type="protein sequence ID" value="GFT79849.1"/>
    <property type="molecule type" value="Genomic_DNA"/>
</dbReference>
<organism evidence="1 2">
    <name type="scientific">Nephila pilipes</name>
    <name type="common">Giant wood spider</name>
    <name type="synonym">Nephila maculata</name>
    <dbReference type="NCBI Taxonomy" id="299642"/>
    <lineage>
        <taxon>Eukaryota</taxon>
        <taxon>Metazoa</taxon>
        <taxon>Ecdysozoa</taxon>
        <taxon>Arthropoda</taxon>
        <taxon>Chelicerata</taxon>
        <taxon>Arachnida</taxon>
        <taxon>Araneae</taxon>
        <taxon>Araneomorphae</taxon>
        <taxon>Entelegynae</taxon>
        <taxon>Araneoidea</taxon>
        <taxon>Nephilidae</taxon>
        <taxon>Nephila</taxon>
    </lineage>
</organism>
<gene>
    <name evidence="1" type="ORF">NPIL_486411</name>
</gene>
<dbReference type="Proteomes" id="UP000887013">
    <property type="component" value="Unassembled WGS sequence"/>
</dbReference>
<sequence length="89" mass="10058">MSRTAVFDSQFKFPGRILEIKSFLLMGIVNSDTNWLFSDSSIAVMEHLMEEAYFNLFACLKSLTVIQASDAAYSVLFESISVQSYRTVV</sequence>
<comment type="caution">
    <text evidence="1">The sequence shown here is derived from an EMBL/GenBank/DDBJ whole genome shotgun (WGS) entry which is preliminary data.</text>
</comment>
<evidence type="ECO:0000313" key="2">
    <source>
        <dbReference type="Proteomes" id="UP000887013"/>
    </source>
</evidence>
<protein>
    <submittedName>
        <fullName evidence="1">Uncharacterized protein</fullName>
    </submittedName>
</protein>